<dbReference type="InterPro" id="IPR027417">
    <property type="entry name" value="P-loop_NTPase"/>
</dbReference>
<dbReference type="InterPro" id="IPR003439">
    <property type="entry name" value="ABC_transporter-like_ATP-bd"/>
</dbReference>
<name>A0A835UA01_VANPL</name>
<sequence length="278" mass="30503">MAAEASIRDTDPEEDISKANLLTVDSGDVNLSNLSVADKRILVDRIMKTMKDDNEQFLRRIKDRIKRVDLELPKVEVRFEHLSVEADALVGSRAGILGCLNFSVSKKRVNKILTDASGILKPSRMCLLLGPPGSGKTTLLLALAGKLDKNLKTFNIVTHKKAGLRPQRTGAYVSQHDIHVTEMTVRETFDFSAQCLGTGNRSDILSELTKRERDAGIIVDAEIDALMKLLAVEGQKLNLGTDYILKALGLDGCADVIIGDEMRRGVSGGEKKRVTVDY</sequence>
<dbReference type="SUPFAM" id="SSF52540">
    <property type="entry name" value="P-loop containing nucleoside triphosphate hydrolases"/>
    <property type="match status" value="1"/>
</dbReference>
<proteinExistence type="predicted"/>
<keyword evidence="3" id="KW-1185">Reference proteome</keyword>
<protein>
    <recommendedName>
        <fullName evidence="1">ABC transporter domain-containing protein</fullName>
    </recommendedName>
</protein>
<accession>A0A835UA01</accession>
<dbReference type="GO" id="GO:0005524">
    <property type="term" value="F:ATP binding"/>
    <property type="evidence" value="ECO:0007669"/>
    <property type="project" value="InterPro"/>
</dbReference>
<dbReference type="OrthoDB" id="68611at2759"/>
<dbReference type="Proteomes" id="UP000636800">
    <property type="component" value="Chromosome 13"/>
</dbReference>
<gene>
    <name evidence="2" type="ORF">HPP92_024521</name>
</gene>
<organism evidence="2 3">
    <name type="scientific">Vanilla planifolia</name>
    <name type="common">Vanilla</name>
    <dbReference type="NCBI Taxonomy" id="51239"/>
    <lineage>
        <taxon>Eukaryota</taxon>
        <taxon>Viridiplantae</taxon>
        <taxon>Streptophyta</taxon>
        <taxon>Embryophyta</taxon>
        <taxon>Tracheophyta</taxon>
        <taxon>Spermatophyta</taxon>
        <taxon>Magnoliopsida</taxon>
        <taxon>Liliopsida</taxon>
        <taxon>Asparagales</taxon>
        <taxon>Orchidaceae</taxon>
        <taxon>Vanilloideae</taxon>
        <taxon>Vanilleae</taxon>
        <taxon>Vanilla</taxon>
    </lineage>
</organism>
<evidence type="ECO:0000313" key="3">
    <source>
        <dbReference type="Proteomes" id="UP000636800"/>
    </source>
</evidence>
<dbReference type="AlphaFoldDB" id="A0A835UA01"/>
<dbReference type="Gene3D" id="3.40.50.300">
    <property type="entry name" value="P-loop containing nucleotide triphosphate hydrolases"/>
    <property type="match status" value="1"/>
</dbReference>
<comment type="caution">
    <text evidence="2">The sequence shown here is derived from an EMBL/GenBank/DDBJ whole genome shotgun (WGS) entry which is preliminary data.</text>
</comment>
<evidence type="ECO:0000259" key="1">
    <source>
        <dbReference type="Pfam" id="PF00005"/>
    </source>
</evidence>
<dbReference type="EMBL" id="JADCNL010000013">
    <property type="protein sequence ID" value="KAG0455229.1"/>
    <property type="molecule type" value="Genomic_DNA"/>
</dbReference>
<dbReference type="GO" id="GO:0016887">
    <property type="term" value="F:ATP hydrolysis activity"/>
    <property type="evidence" value="ECO:0007669"/>
    <property type="project" value="InterPro"/>
</dbReference>
<evidence type="ECO:0000313" key="2">
    <source>
        <dbReference type="EMBL" id="KAG0455229.1"/>
    </source>
</evidence>
<feature type="domain" description="ABC transporter" evidence="1">
    <location>
        <begin position="114"/>
        <end position="275"/>
    </location>
</feature>
<dbReference type="PANTHER" id="PTHR48040">
    <property type="entry name" value="PLEIOTROPIC DRUG RESISTANCE PROTEIN 1-LIKE ISOFORM X1"/>
    <property type="match status" value="1"/>
</dbReference>
<reference evidence="2 3" key="1">
    <citation type="journal article" date="2020" name="Nat. Food">
        <title>A phased Vanilla planifolia genome enables genetic improvement of flavour and production.</title>
        <authorList>
            <person name="Hasing T."/>
            <person name="Tang H."/>
            <person name="Brym M."/>
            <person name="Khazi F."/>
            <person name="Huang T."/>
            <person name="Chambers A.H."/>
        </authorList>
    </citation>
    <scope>NUCLEOTIDE SEQUENCE [LARGE SCALE GENOMIC DNA]</scope>
    <source>
        <tissue evidence="2">Leaf</tissue>
    </source>
</reference>
<dbReference type="PANTHER" id="PTHR48040:SF60">
    <property type="entry name" value="ABC TRANSPORTER DOMAIN-CONTAINING PROTEIN"/>
    <property type="match status" value="1"/>
</dbReference>
<dbReference type="Pfam" id="PF00005">
    <property type="entry name" value="ABC_tran"/>
    <property type="match status" value="1"/>
</dbReference>